<accession>A0ABP7CBZ2</accession>
<dbReference type="EMBL" id="BAABBE010000042">
    <property type="protein sequence ID" value="GAA3683190.1"/>
    <property type="molecule type" value="Genomic_DNA"/>
</dbReference>
<dbReference type="InterPro" id="IPR016024">
    <property type="entry name" value="ARM-type_fold"/>
</dbReference>
<gene>
    <name evidence="1" type="ORF">GCM10022267_82500</name>
</gene>
<evidence type="ECO:0000313" key="2">
    <source>
        <dbReference type="Proteomes" id="UP001500711"/>
    </source>
</evidence>
<proteinExistence type="predicted"/>
<dbReference type="Proteomes" id="UP001500711">
    <property type="component" value="Unassembled WGS sequence"/>
</dbReference>
<keyword evidence="2" id="KW-1185">Reference proteome</keyword>
<dbReference type="RefSeq" id="WP_346136425.1">
    <property type="nucleotide sequence ID" value="NZ_BAABBE010000042.1"/>
</dbReference>
<evidence type="ECO:0000313" key="1">
    <source>
        <dbReference type="EMBL" id="GAA3683190.1"/>
    </source>
</evidence>
<protein>
    <recommendedName>
        <fullName evidence="3">HEAT repeat-containing protein</fullName>
    </recommendedName>
</protein>
<comment type="caution">
    <text evidence="1">The sequence shown here is derived from an EMBL/GenBank/DDBJ whole genome shotgun (WGS) entry which is preliminary data.</text>
</comment>
<name>A0ABP7CBZ2_9PSEU</name>
<organism evidence="1 2">
    <name type="scientific">Lentzea roselyniae</name>
    <dbReference type="NCBI Taxonomy" id="531940"/>
    <lineage>
        <taxon>Bacteria</taxon>
        <taxon>Bacillati</taxon>
        <taxon>Actinomycetota</taxon>
        <taxon>Actinomycetes</taxon>
        <taxon>Pseudonocardiales</taxon>
        <taxon>Pseudonocardiaceae</taxon>
        <taxon>Lentzea</taxon>
    </lineage>
</organism>
<dbReference type="Gene3D" id="1.25.10.10">
    <property type="entry name" value="Leucine-rich Repeat Variant"/>
    <property type="match status" value="1"/>
</dbReference>
<dbReference type="InterPro" id="IPR011989">
    <property type="entry name" value="ARM-like"/>
</dbReference>
<sequence length="342" mass="38530">MPLQRRISDANAELVEDTAETAFGAVPVRKARFRDDRYPYRVLQLICTQYDQAHEVVRGWLFGLGVIPGDQVRIRAGMAAGLLSLQDFPSIYQTLIEPWAAIGDENARWAAVAALTIPGQHPALSRVVCEVLKKWSRSSDMELRTTAAQALGSTSAMSTRACLRLLRQLARYADWGIAYAVGESVTDLLARVDDRGAVLGALVRWSRDDEHPKRRETALLAVLIASSYLVVTVDGGSEKWPALVWEAENDEERRAQIVRLYARMLLTAEFNRRGYLALRDWTKVAQKDQSMREPLARLLFDVGTESGELDSIRYYVEYWRDEHDGPADAARAILRHFKQRGA</sequence>
<evidence type="ECO:0008006" key="3">
    <source>
        <dbReference type="Google" id="ProtNLM"/>
    </source>
</evidence>
<dbReference type="SUPFAM" id="SSF48371">
    <property type="entry name" value="ARM repeat"/>
    <property type="match status" value="1"/>
</dbReference>
<reference evidence="2" key="1">
    <citation type="journal article" date="2019" name="Int. J. Syst. Evol. Microbiol.">
        <title>The Global Catalogue of Microorganisms (GCM) 10K type strain sequencing project: providing services to taxonomists for standard genome sequencing and annotation.</title>
        <authorList>
            <consortium name="The Broad Institute Genomics Platform"/>
            <consortium name="The Broad Institute Genome Sequencing Center for Infectious Disease"/>
            <person name="Wu L."/>
            <person name="Ma J."/>
        </authorList>
    </citation>
    <scope>NUCLEOTIDE SEQUENCE [LARGE SCALE GENOMIC DNA]</scope>
    <source>
        <strain evidence="2">JCM 17494</strain>
    </source>
</reference>